<organism evidence="2 3">
    <name type="scientific">Tuber magnatum</name>
    <name type="common">white Piedmont truffle</name>
    <dbReference type="NCBI Taxonomy" id="42249"/>
    <lineage>
        <taxon>Eukaryota</taxon>
        <taxon>Fungi</taxon>
        <taxon>Dikarya</taxon>
        <taxon>Ascomycota</taxon>
        <taxon>Pezizomycotina</taxon>
        <taxon>Pezizomycetes</taxon>
        <taxon>Pezizales</taxon>
        <taxon>Tuberaceae</taxon>
        <taxon>Tuber</taxon>
    </lineage>
</organism>
<reference evidence="2 3" key="1">
    <citation type="submission" date="2018-03" db="EMBL/GenBank/DDBJ databases">
        <title>Genomes of Pezizomycetes fungi and the evolution of truffles.</title>
        <authorList>
            <person name="Murat C."/>
            <person name="Payen T."/>
            <person name="Noel B."/>
            <person name="Kuo A."/>
            <person name="Martin F.M."/>
        </authorList>
    </citation>
    <scope>NUCLEOTIDE SEQUENCE [LARGE SCALE GENOMIC DNA]</scope>
    <source>
        <strain evidence="2">091103-1</strain>
    </source>
</reference>
<feature type="region of interest" description="Disordered" evidence="1">
    <location>
        <begin position="1156"/>
        <end position="1244"/>
    </location>
</feature>
<evidence type="ECO:0000256" key="1">
    <source>
        <dbReference type="SAM" id="MobiDB-lite"/>
    </source>
</evidence>
<keyword evidence="3" id="KW-1185">Reference proteome</keyword>
<dbReference type="Proteomes" id="UP000246991">
    <property type="component" value="Unassembled WGS sequence"/>
</dbReference>
<protein>
    <submittedName>
        <fullName evidence="2">Uncharacterized protein</fullName>
    </submittedName>
</protein>
<feature type="compositionally biased region" description="Basic and acidic residues" evidence="1">
    <location>
        <begin position="162"/>
        <end position="172"/>
    </location>
</feature>
<dbReference type="EMBL" id="PYWC01000023">
    <property type="protein sequence ID" value="PWW77364.1"/>
    <property type="molecule type" value="Genomic_DNA"/>
</dbReference>
<proteinExistence type="predicted"/>
<dbReference type="AlphaFoldDB" id="A0A317SSN5"/>
<feature type="compositionally biased region" description="Basic and acidic residues" evidence="1">
    <location>
        <begin position="427"/>
        <end position="440"/>
    </location>
</feature>
<dbReference type="PANTHER" id="PTHR40641:SF2">
    <property type="entry name" value="INVOLUCRIN REPEAT PROTEIN"/>
    <property type="match status" value="1"/>
</dbReference>
<feature type="compositionally biased region" description="Acidic residues" evidence="1">
    <location>
        <begin position="319"/>
        <end position="333"/>
    </location>
</feature>
<feature type="region of interest" description="Disordered" evidence="1">
    <location>
        <begin position="269"/>
        <end position="380"/>
    </location>
</feature>
<feature type="compositionally biased region" description="Low complexity" evidence="1">
    <location>
        <begin position="301"/>
        <end position="313"/>
    </location>
</feature>
<evidence type="ECO:0000313" key="3">
    <source>
        <dbReference type="Proteomes" id="UP000246991"/>
    </source>
</evidence>
<feature type="region of interest" description="Disordered" evidence="1">
    <location>
        <begin position="485"/>
        <end position="693"/>
    </location>
</feature>
<name>A0A317SSN5_9PEZI</name>
<feature type="compositionally biased region" description="Basic and acidic residues" evidence="1">
    <location>
        <begin position="675"/>
        <end position="684"/>
    </location>
</feature>
<feature type="compositionally biased region" description="Polar residues" evidence="1">
    <location>
        <begin position="290"/>
        <end position="300"/>
    </location>
</feature>
<feature type="compositionally biased region" description="Polar residues" evidence="1">
    <location>
        <begin position="23"/>
        <end position="42"/>
    </location>
</feature>
<feature type="compositionally biased region" description="Basic and acidic residues" evidence="1">
    <location>
        <begin position="485"/>
        <end position="516"/>
    </location>
</feature>
<feature type="region of interest" description="Disordered" evidence="1">
    <location>
        <begin position="210"/>
        <end position="244"/>
    </location>
</feature>
<dbReference type="OrthoDB" id="5365701at2759"/>
<dbReference type="PANTHER" id="PTHR40641">
    <property type="entry name" value="INVOLUCRIN REPEAT PROTEIN (AFU_ORTHOLOGUE AFUA_2G08060)"/>
    <property type="match status" value="1"/>
</dbReference>
<accession>A0A317SSN5</accession>
<comment type="caution">
    <text evidence="2">The sequence shown here is derived from an EMBL/GenBank/DDBJ whole genome shotgun (WGS) entry which is preliminary data.</text>
</comment>
<dbReference type="STRING" id="42249.A0A317SSN5"/>
<feature type="compositionally biased region" description="Basic and acidic residues" evidence="1">
    <location>
        <begin position="522"/>
        <end position="531"/>
    </location>
</feature>
<feature type="region of interest" description="Disordered" evidence="1">
    <location>
        <begin position="62"/>
        <end position="183"/>
    </location>
</feature>
<feature type="region of interest" description="Disordered" evidence="1">
    <location>
        <begin position="1"/>
        <end position="42"/>
    </location>
</feature>
<evidence type="ECO:0000313" key="2">
    <source>
        <dbReference type="EMBL" id="PWW77364.1"/>
    </source>
</evidence>
<feature type="compositionally biased region" description="Basic and acidic residues" evidence="1">
    <location>
        <begin position="127"/>
        <end position="149"/>
    </location>
</feature>
<feature type="compositionally biased region" description="Polar residues" evidence="1">
    <location>
        <begin position="62"/>
        <end position="71"/>
    </location>
</feature>
<sequence length="1244" mass="138310">MEGKKIPGLSDILVGRPGLPSRWPSTQTDAATPSTMSDTGGVQLGSVPQTPSVLAEVRNLRNFGSSRTQEASGEPGDEDIIDGELTRSQTWPPVDPGVGANPEIDIDNLAQSSGQQGPLRPDMAESSQERPGRGGKEGIEKEDREESQDKTIVSETEYPAEEGPKEPVHSEEAATVFTTSEEPIATFTENAEEAIIQSGYYNNQPIESQTQAPVKAPEPEPITTDHQPIPAIPTNHSPKLLPPFEPLPSIEQLFLHTSPSKFSQRLSYTPQLPEAGETQQLRAAIPPSPQSQVQAAEQTSPEIEIPIKEIPTPVHTPELELEPTLEPEPETEPEQQTSTDSSSSSLAENLNVSIEADPDFQVSVRKVSNESHPRRDSIEISVSRPGPIVLRERRSRANIHTQPSLDSLLSIASFIEDSRAPSPVISETRERDSVLFRDELPEICEGEGSPERSKEEAVGGAYQSLFGGPSESAAIVAVTAGTGVGRDRAISDPFTTEDKHTNAQEKEYKISTKPFEKPYSPKKQEDNRIEEEQVPDTPTKPFATKKLPTILEARKVSTELHPPTPTRATGARERKFISTEDLIARLTGQTTSHELRKSRSSGLQRIKVPGEDPMDILKRGERRRTISPSLRRVGSQIDSPRTSGEHVIFGGERYGTPDKGRARDVTGSAEYYEAWGDKDGEPKSPTRPPSIRRRQSMQVVDLENRLQALAAENTNLTHDKANVEKSLSEAITRGKSEAKELKLDLEENKALLEEKDSQIEELQKKLEWYRTEVTRLSQTNDSLNQTNTTLSTSYKLSYAALTAKYDKKREAMLKLSREHSELQRNFTEMQAGMESIIRTELSEKDTELERLRVELERAREEVRKLQNKVSAQQTNKYVDAKDIAYFNSSCKNIFQSVKVFCKQFSSFSTGKKCVHVHRITDETVRDQIEAVMLDDRGVRRMLKEEKRRPEVFMAIVMRMVWELVFTRYLFGLEAEERRKLLSLEKILADVGAPAAVHQWRATTLTLLSQRPAFPSKRNADIESVVATILNQLSTLLPPPQQYTQLAHSSLASIVTSAVALAIDMRTQRAEYVMLRPPAPTYDENGDVNNTVPFLSSRMANRGSDPATDAELEAEGATVKAILFPMVIRRGNEYGEGYEFESVVLKMQVLVNRPQLRSESRAGARSGREREELGGLGGVSRLTPITDASPRTTPEKTRITEVTGMPRIPESTIRLVSEDEGNARIERMQRRRASGRRSGSGSGRE</sequence>
<feature type="region of interest" description="Disordered" evidence="1">
    <location>
        <begin position="423"/>
        <end position="458"/>
    </location>
</feature>
<gene>
    <name evidence="2" type="ORF">C7212DRAFT_276621</name>
</gene>
<feature type="compositionally biased region" description="Low complexity" evidence="1">
    <location>
        <begin position="334"/>
        <end position="346"/>
    </location>
</feature>
<feature type="compositionally biased region" description="Basic and acidic residues" evidence="1">
    <location>
        <begin position="655"/>
        <end position="664"/>
    </location>
</feature>
<feature type="compositionally biased region" description="Basic and acidic residues" evidence="1">
    <location>
        <begin position="367"/>
        <end position="378"/>
    </location>
</feature>
<dbReference type="InterPro" id="IPR053268">
    <property type="entry name" value="Woronin_anchor"/>
</dbReference>
<feature type="compositionally biased region" description="Basic and acidic residues" evidence="1">
    <location>
        <begin position="1156"/>
        <end position="1172"/>
    </location>
</feature>